<dbReference type="AlphaFoldDB" id="A0A938XZS2"/>
<dbReference type="Proteomes" id="UP000717624">
    <property type="component" value="Unassembled WGS sequence"/>
</dbReference>
<organism evidence="1 2">
    <name type="scientific">Brevibacillus fulvus</name>
    <dbReference type="NCBI Taxonomy" id="1125967"/>
    <lineage>
        <taxon>Bacteria</taxon>
        <taxon>Bacillati</taxon>
        <taxon>Bacillota</taxon>
        <taxon>Bacilli</taxon>
        <taxon>Bacillales</taxon>
        <taxon>Paenibacillaceae</taxon>
        <taxon>Brevibacillus</taxon>
    </lineage>
</organism>
<sequence>MARPITNIKKSAPSEAEQQAEAIGVILKSLTENREAIVETVEILSHLHEIGVLAAVKALLIQRNEVGRLAIQQLNQPSMQHLIKNAMTAVQTIGSIQPDQLQRLLNGLTGALGQTGNQNAAANAPTLWELARSMKDPEVRTSLYAMIGILKGMGKSFQNDSRPVH</sequence>
<dbReference type="RefSeq" id="WP_204516629.1">
    <property type="nucleotide sequence ID" value="NZ_BAABIN010000009.1"/>
</dbReference>
<keyword evidence="2" id="KW-1185">Reference proteome</keyword>
<dbReference type="InterPro" id="IPR012440">
    <property type="entry name" value="DUF1641"/>
</dbReference>
<dbReference type="PANTHER" id="PTHR38433:SF1">
    <property type="entry name" value="DUF1641 DOMAIN-CONTAINING PROTEIN"/>
    <property type="match status" value="1"/>
</dbReference>
<comment type="caution">
    <text evidence="1">The sequence shown here is derived from an EMBL/GenBank/DDBJ whole genome shotgun (WGS) entry which is preliminary data.</text>
</comment>
<dbReference type="PANTHER" id="PTHR38433">
    <property type="match status" value="1"/>
</dbReference>
<protein>
    <submittedName>
        <fullName evidence="1">Uncharacterized protein YjgD (DUF1641 family)</fullName>
    </submittedName>
</protein>
<dbReference type="Pfam" id="PF07849">
    <property type="entry name" value="DUF1641"/>
    <property type="match status" value="1"/>
</dbReference>
<name>A0A938XZS2_9BACL</name>
<evidence type="ECO:0000313" key="2">
    <source>
        <dbReference type="Proteomes" id="UP000717624"/>
    </source>
</evidence>
<gene>
    <name evidence="1" type="ORF">JOD01_000498</name>
</gene>
<evidence type="ECO:0000313" key="1">
    <source>
        <dbReference type="EMBL" id="MBM7588912.1"/>
    </source>
</evidence>
<reference evidence="1" key="1">
    <citation type="submission" date="2021-01" db="EMBL/GenBank/DDBJ databases">
        <title>Genomic Encyclopedia of Type Strains, Phase IV (KMG-IV): sequencing the most valuable type-strain genomes for metagenomic binning, comparative biology and taxonomic classification.</title>
        <authorList>
            <person name="Goeker M."/>
        </authorList>
    </citation>
    <scope>NUCLEOTIDE SEQUENCE</scope>
    <source>
        <strain evidence="1">DSM 25523</strain>
    </source>
</reference>
<dbReference type="EMBL" id="JAFBEB010000001">
    <property type="protein sequence ID" value="MBM7588912.1"/>
    <property type="molecule type" value="Genomic_DNA"/>
</dbReference>
<accession>A0A938XZS2</accession>
<proteinExistence type="predicted"/>